<keyword evidence="4 5" id="KW-0539">Nucleus</keyword>
<evidence type="ECO:0000256" key="4">
    <source>
        <dbReference type="ARBA" id="ARBA00023242"/>
    </source>
</evidence>
<dbReference type="KEGG" id="pkz:C5L36_0D01060"/>
<accession>A0A2U9R8E5</accession>
<evidence type="ECO:0000313" key="9">
    <source>
        <dbReference type="Proteomes" id="UP000249293"/>
    </source>
</evidence>
<dbReference type="InterPro" id="IPR005647">
    <property type="entry name" value="Mnd1"/>
</dbReference>
<dbReference type="GeneID" id="40385195"/>
<comment type="similarity">
    <text evidence="2 5">Belongs to the MND1 family.</text>
</comment>
<proteinExistence type="inferred from homology"/>
<dbReference type="InterPro" id="IPR040453">
    <property type="entry name" value="Mnd1_HTH"/>
</dbReference>
<evidence type="ECO:0000256" key="3">
    <source>
        <dbReference type="ARBA" id="ARBA00023054"/>
    </source>
</evidence>
<keyword evidence="3 6" id="KW-0175">Coiled coil</keyword>
<dbReference type="PIRSF" id="PIRSF026991">
    <property type="entry name" value="Mnd1"/>
    <property type="match status" value="1"/>
</dbReference>
<feature type="domain" description="Mnd1 HTH" evidence="7">
    <location>
        <begin position="1"/>
        <end position="50"/>
    </location>
</feature>
<keyword evidence="9" id="KW-1185">Reference proteome</keyword>
<dbReference type="Proteomes" id="UP000249293">
    <property type="component" value="Chromosome 4"/>
</dbReference>
<dbReference type="Pfam" id="PF03962">
    <property type="entry name" value="Mnd1"/>
    <property type="match status" value="1"/>
</dbReference>
<dbReference type="GO" id="GO:0007131">
    <property type="term" value="P:reciprocal meiotic recombination"/>
    <property type="evidence" value="ECO:0007669"/>
    <property type="project" value="InterPro"/>
</dbReference>
<evidence type="ECO:0000256" key="1">
    <source>
        <dbReference type="ARBA" id="ARBA00004123"/>
    </source>
</evidence>
<evidence type="ECO:0000256" key="2">
    <source>
        <dbReference type="ARBA" id="ARBA00005981"/>
    </source>
</evidence>
<dbReference type="VEuPathDB" id="FungiDB:C5L36_0D01060"/>
<feature type="coiled-coil region" evidence="6">
    <location>
        <begin position="54"/>
        <end position="88"/>
    </location>
</feature>
<dbReference type="OrthoDB" id="9978204at2759"/>
<evidence type="ECO:0000259" key="7">
    <source>
        <dbReference type="Pfam" id="PF03962"/>
    </source>
</evidence>
<protein>
    <recommendedName>
        <fullName evidence="5">Meiotic nuclear division protein 1</fullName>
    </recommendedName>
</protein>
<dbReference type="STRING" id="4909.A0A2U9R8E5"/>
<evidence type="ECO:0000256" key="5">
    <source>
        <dbReference type="PIRNR" id="PIRNR026991"/>
    </source>
</evidence>
<organism evidence="8 9">
    <name type="scientific">Pichia kudriavzevii</name>
    <name type="common">Yeast</name>
    <name type="synonym">Issatchenkia orientalis</name>
    <dbReference type="NCBI Taxonomy" id="4909"/>
    <lineage>
        <taxon>Eukaryota</taxon>
        <taxon>Fungi</taxon>
        <taxon>Dikarya</taxon>
        <taxon>Ascomycota</taxon>
        <taxon>Saccharomycotina</taxon>
        <taxon>Pichiomycetes</taxon>
        <taxon>Pichiales</taxon>
        <taxon>Pichiaceae</taxon>
        <taxon>Pichia</taxon>
    </lineage>
</organism>
<sequence>MYNIREVETIASKKTGICPMQIKDVLRNLVDEGLVNCEKCGTCNIYWSFQYTVVKKIKQEHERMMERKEQLQDIIRNYQCELEILQRDRLLKDAERDNLLRQLSELSSVNSLLVSKLASTMANNPIQLTSRERHIQEVQEAVDMMVDNIEILISFIYEWNPCGLSKSEIRKYFRVPEDL</sequence>
<dbReference type="AlphaFoldDB" id="A0A2U9R8E5"/>
<dbReference type="RefSeq" id="XP_029322843.1">
    <property type="nucleotide sequence ID" value="XM_029466983.1"/>
</dbReference>
<gene>
    <name evidence="8" type="ORF">C5L36_0D01060</name>
</gene>
<name>A0A2U9R8E5_PICKU</name>
<evidence type="ECO:0000313" key="8">
    <source>
        <dbReference type="EMBL" id="AWU77366.1"/>
    </source>
</evidence>
<comment type="subcellular location">
    <subcellularLocation>
        <location evidence="1 5">Nucleus</location>
    </subcellularLocation>
</comment>
<comment type="function">
    <text evidence="5">Required for proper homologous chromosome pairing and efficient cross-over and intragenic recombination during meiosis.</text>
</comment>
<dbReference type="GO" id="GO:0003690">
    <property type="term" value="F:double-stranded DNA binding"/>
    <property type="evidence" value="ECO:0007669"/>
    <property type="project" value="InterPro"/>
</dbReference>
<evidence type="ECO:0000256" key="6">
    <source>
        <dbReference type="SAM" id="Coils"/>
    </source>
</evidence>
<reference evidence="8 9" key="1">
    <citation type="submission" date="2018-06" db="EMBL/GenBank/DDBJ databases">
        <title>Population genomics shows no distinction between pathogenic Candida krusei and environmental Pichia kudriavzevii: One species, four names.</title>
        <authorList>
            <person name="Douglass A.P."/>
            <person name="Offei B."/>
            <person name="Braun-Galleani S."/>
            <person name="Coughlan A.Y."/>
            <person name="Martos A."/>
            <person name="Ortiz-Merino R.A."/>
            <person name="Byrne K.P."/>
            <person name="Wolfe K.H."/>
        </authorList>
    </citation>
    <scope>NUCLEOTIDE SEQUENCE [LARGE SCALE GENOMIC DNA]</scope>
    <source>
        <strain evidence="8 9">CBS573</strain>
    </source>
</reference>
<dbReference type="EMBL" id="CP028776">
    <property type="protein sequence ID" value="AWU77366.1"/>
    <property type="molecule type" value="Genomic_DNA"/>
</dbReference>
<dbReference type="GO" id="GO:0005634">
    <property type="term" value="C:nucleus"/>
    <property type="evidence" value="ECO:0007669"/>
    <property type="project" value="UniProtKB-SubCell"/>
</dbReference>